<reference evidence="2" key="1">
    <citation type="submission" date="2023-07" db="EMBL/GenBank/DDBJ databases">
        <title>Dyadobacter sp. nov 'subterranea' isolated from contaminted grondwater.</title>
        <authorList>
            <person name="Szabo I."/>
            <person name="Al-Omari J."/>
            <person name="Szerdahelyi S.G."/>
            <person name="Rado J."/>
        </authorList>
    </citation>
    <scope>NUCLEOTIDE SEQUENCE [LARGE SCALE GENOMIC DNA]</scope>
    <source>
        <strain evidence="2">UP-52</strain>
    </source>
</reference>
<dbReference type="Gene3D" id="3.20.20.80">
    <property type="entry name" value="Glycosidases"/>
    <property type="match status" value="1"/>
</dbReference>
<evidence type="ECO:0000313" key="1">
    <source>
        <dbReference type="EMBL" id="MBE9461452.1"/>
    </source>
</evidence>
<proteinExistence type="predicted"/>
<dbReference type="SUPFAM" id="SSF51445">
    <property type="entry name" value="(Trans)glycosidases"/>
    <property type="match status" value="1"/>
</dbReference>
<gene>
    <name evidence="1" type="ORF">IEE83_06125</name>
</gene>
<keyword evidence="2" id="KW-1185">Reference proteome</keyword>
<comment type="caution">
    <text evidence="1">The sequence shown here is derived from an EMBL/GenBank/DDBJ whole genome shotgun (WGS) entry which is preliminary data.</text>
</comment>
<protein>
    <recommendedName>
        <fullName evidence="3">Mannan endo-1,4-beta-mannosidase</fullName>
    </recommendedName>
</protein>
<name>A0ABR9W7K6_9BACT</name>
<dbReference type="RefSeq" id="WP_194119730.1">
    <property type="nucleotide sequence ID" value="NZ_JACYGY010000001.1"/>
</dbReference>
<organism evidence="1 2">
    <name type="scientific">Dyadobacter subterraneus</name>
    <dbReference type="NCBI Taxonomy" id="2773304"/>
    <lineage>
        <taxon>Bacteria</taxon>
        <taxon>Pseudomonadati</taxon>
        <taxon>Bacteroidota</taxon>
        <taxon>Cytophagia</taxon>
        <taxon>Cytophagales</taxon>
        <taxon>Spirosomataceae</taxon>
        <taxon>Dyadobacter</taxon>
    </lineage>
</organism>
<sequence length="470" mass="54761">MIIENEEGEKLPWIRLSQDSPYFVDENGSDWTPIGQNDAITWPDLEGLFKRKNIRAVEGHFAFLAAHGVNCLRVMLEYCQTENRYFERPAGRFQPNMIQLWDDLFALCEKYKLRILITPFDTFWMDRRWKQHPYNAANGGPCKRKSQWLTSPETLDAIKNRLTFVTERWGSSGVLFAWDLWNEINPAHALGKTDGLYEFITELSVHVRTLEKRLYGKTHPQTVSVFAPLIERYQMKDLIFRHPELDFASTHFYETGTINNPKNAIYAAITTGEMVRDALAHLPAERPFFDSEHGPIDHYRRKRNLPELFDDQYFLHMQWAHLSSGAVGGGMRWPYRQPHVLTHGMRRAQRNMAEFIKMINWKTFRRENLNSEIEISDSHFEVFGCGDHTQGIVWLLKKEKTGRNKIVQPNPKKVSLTIQIPGLEDGLYKIHVWDTLSGEIDMFQIEKSGHMEVRLTLNVNNVALAILKIT</sequence>
<dbReference type="InterPro" id="IPR017853">
    <property type="entry name" value="GH"/>
</dbReference>
<accession>A0ABR9W7K6</accession>
<evidence type="ECO:0008006" key="3">
    <source>
        <dbReference type="Google" id="ProtNLM"/>
    </source>
</evidence>
<dbReference type="EMBL" id="JACYGY010000001">
    <property type="protein sequence ID" value="MBE9461452.1"/>
    <property type="molecule type" value="Genomic_DNA"/>
</dbReference>
<evidence type="ECO:0000313" key="2">
    <source>
        <dbReference type="Proteomes" id="UP000634134"/>
    </source>
</evidence>
<dbReference type="Proteomes" id="UP000634134">
    <property type="component" value="Unassembled WGS sequence"/>
</dbReference>